<dbReference type="EMBL" id="GG684148">
    <property type="protein sequence ID" value="EER01378.1"/>
    <property type="molecule type" value="Genomic_DNA"/>
</dbReference>
<evidence type="ECO:0000313" key="2">
    <source>
        <dbReference type="Proteomes" id="UP000007800"/>
    </source>
</evidence>
<dbReference type="AlphaFoldDB" id="C5LPG9"/>
<dbReference type="InParanoid" id="C5LPG9"/>
<dbReference type="GeneID" id="9039847"/>
<gene>
    <name evidence="1" type="ORF">Pmar_PMAR009777</name>
</gene>
<name>C5LPG9_PERM5</name>
<organism evidence="2">
    <name type="scientific">Perkinsus marinus (strain ATCC 50983 / TXsc)</name>
    <dbReference type="NCBI Taxonomy" id="423536"/>
    <lineage>
        <taxon>Eukaryota</taxon>
        <taxon>Sar</taxon>
        <taxon>Alveolata</taxon>
        <taxon>Perkinsozoa</taxon>
        <taxon>Perkinsea</taxon>
        <taxon>Perkinsida</taxon>
        <taxon>Perkinsidae</taxon>
        <taxon>Perkinsus</taxon>
    </lineage>
</organism>
<dbReference type="OrthoDB" id="10480075at2759"/>
<protein>
    <submittedName>
        <fullName evidence="1">Uncharacterized protein</fullName>
    </submittedName>
</protein>
<proteinExistence type="predicted"/>
<dbReference type="OMA" id="DINGWVE"/>
<dbReference type="Proteomes" id="UP000007800">
    <property type="component" value="Unassembled WGS sequence"/>
</dbReference>
<reference evidence="1 2" key="1">
    <citation type="submission" date="2008-07" db="EMBL/GenBank/DDBJ databases">
        <authorList>
            <person name="El-Sayed N."/>
            <person name="Caler E."/>
            <person name="Inman J."/>
            <person name="Amedeo P."/>
            <person name="Hass B."/>
            <person name="Wortman J."/>
        </authorList>
    </citation>
    <scope>NUCLEOTIDE SEQUENCE [LARGE SCALE GENOMIC DNA]</scope>
    <source>
        <strain evidence="2">ATCC 50983 / TXsc</strain>
    </source>
</reference>
<feature type="non-terminal residue" evidence="1">
    <location>
        <position position="1"/>
    </location>
</feature>
<dbReference type="RefSeq" id="XP_002768660.1">
    <property type="nucleotide sequence ID" value="XM_002768614.1"/>
</dbReference>
<feature type="non-terminal residue" evidence="1">
    <location>
        <position position="120"/>
    </location>
</feature>
<sequence length="120" mass="13334">IKENQSWSPKPGSTALGYGFTENDCLLPAFNGISLAEDGRVTKRDVSKCLSSFYDPLGKYLEVSMAARMLWRKVVITVNDKYKGVVPEQSYQCIVPANLVQEINSWVDHVKGLADSPVPR</sequence>
<accession>C5LPG9</accession>
<evidence type="ECO:0000313" key="1">
    <source>
        <dbReference type="EMBL" id="EER01378.1"/>
    </source>
</evidence>
<keyword evidence="2" id="KW-1185">Reference proteome</keyword>